<evidence type="ECO:0000259" key="5">
    <source>
        <dbReference type="Pfam" id="PF02781"/>
    </source>
</evidence>
<keyword evidence="2" id="KW-0119">Carbohydrate metabolism</keyword>
<evidence type="ECO:0000259" key="4">
    <source>
        <dbReference type="Pfam" id="PF00479"/>
    </source>
</evidence>
<accession>A0A8T1WRN9</accession>
<dbReference type="Pfam" id="PF00479">
    <property type="entry name" value="G6PD_N"/>
    <property type="match status" value="1"/>
</dbReference>
<keyword evidence="7" id="KW-1185">Reference proteome</keyword>
<dbReference type="Proteomes" id="UP000693981">
    <property type="component" value="Unassembled WGS sequence"/>
</dbReference>
<evidence type="ECO:0000313" key="7">
    <source>
        <dbReference type="Proteomes" id="UP000693981"/>
    </source>
</evidence>
<dbReference type="InterPro" id="IPR001282">
    <property type="entry name" value="G6P_DH"/>
</dbReference>
<keyword evidence="3" id="KW-0472">Membrane</keyword>
<dbReference type="AlphaFoldDB" id="A0A8T1WRN9"/>
<dbReference type="GO" id="GO:0004345">
    <property type="term" value="F:glucose-6-phosphate dehydrogenase activity"/>
    <property type="evidence" value="ECO:0007669"/>
    <property type="project" value="InterPro"/>
</dbReference>
<protein>
    <submittedName>
        <fullName evidence="6">6-phosphogluconolactonase</fullName>
    </submittedName>
</protein>
<dbReference type="InterPro" id="IPR022674">
    <property type="entry name" value="G6P_DH_NAD-bd"/>
</dbReference>
<feature type="transmembrane region" description="Helical" evidence="3">
    <location>
        <begin position="20"/>
        <end position="43"/>
    </location>
</feature>
<dbReference type="GO" id="GO:0050661">
    <property type="term" value="F:NADP binding"/>
    <property type="evidence" value="ECO:0007669"/>
    <property type="project" value="InterPro"/>
</dbReference>
<evidence type="ECO:0000313" key="6">
    <source>
        <dbReference type="EMBL" id="KAG7394573.1"/>
    </source>
</evidence>
<evidence type="ECO:0000256" key="2">
    <source>
        <dbReference type="ARBA" id="ARBA00023277"/>
    </source>
</evidence>
<dbReference type="InterPro" id="IPR022675">
    <property type="entry name" value="G6P_DH_C"/>
</dbReference>
<feature type="domain" description="Glucose-6-phosphate dehydrogenase NAD-binding" evidence="4">
    <location>
        <begin position="66"/>
        <end position="263"/>
    </location>
</feature>
<dbReference type="GO" id="GO:0009051">
    <property type="term" value="P:pentose-phosphate shunt, oxidative branch"/>
    <property type="evidence" value="ECO:0007669"/>
    <property type="project" value="TreeGrafter"/>
</dbReference>
<dbReference type="Pfam" id="PF02781">
    <property type="entry name" value="G6PD_C"/>
    <property type="match status" value="1"/>
</dbReference>
<sequence>MQIVTRLSPFTYVMRPVHPLLPSTFALLVLFGFFLPIAFAYYASTDIHLPSPSVDHLEHKQLVSVVVAGATGDLAAKYLWVAMFRLAFEAAANSNQVYRFYAGATISLEEGREWQQTFFDDVFAQRVCGDSDGISLVQRRCRTFLEDQFKPSVRYIPLRSEVQYRDLGDILQQQLQSGSSEVGRIVYLAIPPQFFLQSCALVHRYLRPQSLKTAPNPFFRVVVEKPFGRDLESAHELATRLRQIYDDKELYVMDHYAGKPVVQALRRYFQLNAAALHPIWNTQHIQDVHIEMTETATLENRVNYFDSTGIIRDVMLNHLQFLLGVIASPSFDPEVYAESAQSSKVARVLHTAQLRFIKGLKWLQQQSSLFVAQYNEYAAHYQQETGRNHGTSDHFTATAAMVELTNSLEEWKNTSFHIAAAKATAKRLLEVTVTFRNNVFPFDKNQPCIFKVIIQQALNTDTRQSHRIKWSCDVRKVLPYLRLPENWEYLQFSDQRVITPKQPSPHSEDVNQWNLGDERSAYDVLMREVAAGATEHFADLDEVETAWALWTPIVLAAEVRLNLGGDANFHVAIKQPQVVQAYYPAGTSPWKQPYARLKDVGNFPGVKEEL</sequence>
<dbReference type="GO" id="GO:0006006">
    <property type="term" value="P:glucose metabolic process"/>
    <property type="evidence" value="ECO:0007669"/>
    <property type="project" value="InterPro"/>
</dbReference>
<comment type="caution">
    <text evidence="6">The sequence shown here is derived from an EMBL/GenBank/DDBJ whole genome shotgun (WGS) entry which is preliminary data.</text>
</comment>
<evidence type="ECO:0000256" key="3">
    <source>
        <dbReference type="SAM" id="Phobius"/>
    </source>
</evidence>
<keyword evidence="3" id="KW-0812">Transmembrane</keyword>
<name>A0A8T1WRN9_9STRA</name>
<dbReference type="PANTHER" id="PTHR23429:SF7">
    <property type="entry name" value="GDH_6PGL ENDOPLASMIC BIFUNCTIONAL PROTEIN"/>
    <property type="match status" value="1"/>
</dbReference>
<reference evidence="6" key="1">
    <citation type="submission" date="2021-02" db="EMBL/GenBank/DDBJ databases">
        <authorList>
            <person name="Palmer J.M."/>
        </authorList>
    </citation>
    <scope>NUCLEOTIDE SEQUENCE</scope>
    <source>
        <strain evidence="6">SCRP23</strain>
    </source>
</reference>
<feature type="domain" description="Glucose-6-phosphate dehydrogenase C-terminal" evidence="5">
    <location>
        <begin position="274"/>
        <end position="559"/>
    </location>
</feature>
<evidence type="ECO:0000256" key="1">
    <source>
        <dbReference type="ARBA" id="ARBA00022857"/>
    </source>
</evidence>
<proteinExistence type="predicted"/>
<gene>
    <name evidence="6" type="primary">H6PD</name>
    <name evidence="6" type="ORF">PHYBOEH_004991</name>
</gene>
<organism evidence="6 7">
    <name type="scientific">Phytophthora boehmeriae</name>
    <dbReference type="NCBI Taxonomy" id="109152"/>
    <lineage>
        <taxon>Eukaryota</taxon>
        <taxon>Sar</taxon>
        <taxon>Stramenopiles</taxon>
        <taxon>Oomycota</taxon>
        <taxon>Peronosporomycetes</taxon>
        <taxon>Peronosporales</taxon>
        <taxon>Peronosporaceae</taxon>
        <taxon>Phytophthora</taxon>
    </lineage>
</organism>
<dbReference type="GO" id="GO:0005783">
    <property type="term" value="C:endoplasmic reticulum"/>
    <property type="evidence" value="ECO:0007669"/>
    <property type="project" value="TreeGrafter"/>
</dbReference>
<dbReference type="PANTHER" id="PTHR23429">
    <property type="entry name" value="GLUCOSE-6-PHOSPHATE 1-DEHYDROGENASE G6PD"/>
    <property type="match status" value="1"/>
</dbReference>
<keyword evidence="3" id="KW-1133">Transmembrane helix</keyword>
<dbReference type="OrthoDB" id="60984at2759"/>
<dbReference type="EMBL" id="JAGDFL010000264">
    <property type="protein sequence ID" value="KAG7394573.1"/>
    <property type="molecule type" value="Genomic_DNA"/>
</dbReference>
<keyword evidence="1" id="KW-0521">NADP</keyword>